<dbReference type="Proteomes" id="UP001557470">
    <property type="component" value="Unassembled WGS sequence"/>
</dbReference>
<feature type="domain" description="C2" evidence="2">
    <location>
        <begin position="62"/>
        <end position="92"/>
    </location>
</feature>
<dbReference type="InterPro" id="IPR035892">
    <property type="entry name" value="C2_domain_sf"/>
</dbReference>
<dbReference type="PANTHER" id="PTHR45729:SF1">
    <property type="entry name" value="DOUBLE C2-LIKE DOMAIN-CONTAINING PROTEIN ALPHA"/>
    <property type="match status" value="1"/>
</dbReference>
<evidence type="ECO:0000313" key="4">
    <source>
        <dbReference type="Proteomes" id="UP001557470"/>
    </source>
</evidence>
<dbReference type="EMBL" id="JAGEUA010000003">
    <property type="protein sequence ID" value="KAL0993652.1"/>
    <property type="molecule type" value="Genomic_DNA"/>
</dbReference>
<keyword evidence="1" id="KW-0479">Metal-binding</keyword>
<accession>A0ABD0X6P5</accession>
<evidence type="ECO:0000313" key="3">
    <source>
        <dbReference type="EMBL" id="KAL0993652.1"/>
    </source>
</evidence>
<dbReference type="Pfam" id="PF00168">
    <property type="entry name" value="C2"/>
    <property type="match status" value="1"/>
</dbReference>
<proteinExistence type="predicted"/>
<name>A0ABD0X6P5_UMBPY</name>
<evidence type="ECO:0000256" key="1">
    <source>
        <dbReference type="ARBA" id="ARBA00022723"/>
    </source>
</evidence>
<comment type="caution">
    <text evidence="3">The sequence shown here is derived from an EMBL/GenBank/DDBJ whole genome shotgun (WGS) entry which is preliminary data.</text>
</comment>
<dbReference type="SUPFAM" id="SSF49562">
    <property type="entry name" value="C2 domain (Calcium/lipid-binding domain, CaLB)"/>
    <property type="match status" value="1"/>
</dbReference>
<gene>
    <name evidence="3" type="ORF">UPYG_G00111130</name>
</gene>
<dbReference type="PANTHER" id="PTHR45729">
    <property type="entry name" value="RABPHILIN, ISOFORM A"/>
    <property type="match status" value="1"/>
</dbReference>
<dbReference type="InterPro" id="IPR000008">
    <property type="entry name" value="C2_dom"/>
</dbReference>
<reference evidence="3 4" key="1">
    <citation type="submission" date="2024-06" db="EMBL/GenBank/DDBJ databases">
        <authorList>
            <person name="Pan Q."/>
            <person name="Wen M."/>
            <person name="Jouanno E."/>
            <person name="Zahm M."/>
            <person name="Klopp C."/>
            <person name="Cabau C."/>
            <person name="Louis A."/>
            <person name="Berthelot C."/>
            <person name="Parey E."/>
            <person name="Roest Crollius H."/>
            <person name="Montfort J."/>
            <person name="Robinson-Rechavi M."/>
            <person name="Bouchez O."/>
            <person name="Lampietro C."/>
            <person name="Lopez Roques C."/>
            <person name="Donnadieu C."/>
            <person name="Postlethwait J."/>
            <person name="Bobe J."/>
            <person name="Verreycken H."/>
            <person name="Guiguen Y."/>
        </authorList>
    </citation>
    <scope>NUCLEOTIDE SEQUENCE [LARGE SCALE GENOMIC DNA]</scope>
    <source>
        <strain evidence="3">Up_M1</strain>
        <tissue evidence="3">Testis</tissue>
    </source>
</reference>
<keyword evidence="4" id="KW-1185">Reference proteome</keyword>
<dbReference type="GO" id="GO:0046872">
    <property type="term" value="F:metal ion binding"/>
    <property type="evidence" value="ECO:0007669"/>
    <property type="project" value="UniProtKB-KW"/>
</dbReference>
<protein>
    <recommendedName>
        <fullName evidence="2">C2 domain-containing protein</fullName>
    </recommendedName>
</protein>
<evidence type="ECO:0000259" key="2">
    <source>
        <dbReference type="Pfam" id="PF00168"/>
    </source>
</evidence>
<dbReference type="Gene3D" id="2.60.40.150">
    <property type="entry name" value="C2 domain"/>
    <property type="match status" value="1"/>
</dbReference>
<sequence>MGGGGGGRLLSPFLPGAIGGPGSLSLQSSVDTSVEINSSDSDDCTALGTLEFDLRYEQASCELHCTILRAKGLKPMDFNGLADPYVKLHLLPGACRANDFCKQALRQDMDGRATGTDVGGRATGTSTEGRVTGTGMYGGAAGNAVECGAAGTGMKV</sequence>
<dbReference type="InterPro" id="IPR043566">
    <property type="entry name" value="Rabphilin/DOC2/Noc2"/>
</dbReference>
<dbReference type="AlphaFoldDB" id="A0ABD0X6P5"/>
<organism evidence="3 4">
    <name type="scientific">Umbra pygmaea</name>
    <name type="common">Eastern mudminnow</name>
    <dbReference type="NCBI Taxonomy" id="75934"/>
    <lineage>
        <taxon>Eukaryota</taxon>
        <taxon>Metazoa</taxon>
        <taxon>Chordata</taxon>
        <taxon>Craniata</taxon>
        <taxon>Vertebrata</taxon>
        <taxon>Euteleostomi</taxon>
        <taxon>Actinopterygii</taxon>
        <taxon>Neopterygii</taxon>
        <taxon>Teleostei</taxon>
        <taxon>Protacanthopterygii</taxon>
        <taxon>Esociformes</taxon>
        <taxon>Umbridae</taxon>
        <taxon>Umbra</taxon>
    </lineage>
</organism>